<protein>
    <submittedName>
        <fullName evidence="8">Vascular endothelial growth factor C</fullName>
    </submittedName>
</protein>
<dbReference type="Gene3D" id="2.10.90.10">
    <property type="entry name" value="Cystine-knot cytokines"/>
    <property type="match status" value="1"/>
</dbReference>
<evidence type="ECO:0000256" key="5">
    <source>
        <dbReference type="SAM" id="SignalP"/>
    </source>
</evidence>
<dbReference type="InterPro" id="IPR029034">
    <property type="entry name" value="Cystine-knot_cytokine"/>
</dbReference>
<keyword evidence="7" id="KW-1185">Reference proteome</keyword>
<evidence type="ECO:0000313" key="7">
    <source>
        <dbReference type="Proteomes" id="UP001652625"/>
    </source>
</evidence>
<evidence type="ECO:0000256" key="3">
    <source>
        <dbReference type="ARBA" id="ARBA00022729"/>
    </source>
</evidence>
<sequence>MSVLRSLLLFVLILSKLSTEDVISLPNEECDIRPMLINTDALNYKYYPLVVSLYRCSGVCKREKPSFRKCDSAVSTDIQLHVFNELLERNETLTLKNHTSCQCQCAYNSSACTKYQTWDAEKCKCVCDRSQQRKCDGGFVWNPNLCACECITECEGKKYLNRSTCTCACKSRFYERCNRNERLLQESDCSCYLPKSYSQKANCGMLPIKWIIVAVMICVFCLLVLFFDCLLYSRKSGCLRQTINYFQKNKTTLAEIKPINR</sequence>
<dbReference type="PROSITE" id="PS50278">
    <property type="entry name" value="PDGF_2"/>
    <property type="match status" value="1"/>
</dbReference>
<feature type="signal peptide" evidence="5">
    <location>
        <begin position="1"/>
        <end position="19"/>
    </location>
</feature>
<keyword evidence="4" id="KW-0472">Membrane</keyword>
<feature type="domain" description="Platelet-derived growth factor (PDGF) family profile" evidence="6">
    <location>
        <begin position="40"/>
        <end position="108"/>
    </location>
</feature>
<evidence type="ECO:0000256" key="1">
    <source>
        <dbReference type="ARBA" id="ARBA00004613"/>
    </source>
</evidence>
<keyword evidence="2" id="KW-0964">Secreted</keyword>
<evidence type="ECO:0000259" key="6">
    <source>
        <dbReference type="PROSITE" id="PS50278"/>
    </source>
</evidence>
<keyword evidence="4" id="KW-0812">Transmembrane</keyword>
<comment type="subcellular location">
    <subcellularLocation>
        <location evidence="1">Secreted</location>
    </subcellularLocation>
</comment>
<dbReference type="RefSeq" id="XP_065650113.1">
    <property type="nucleotide sequence ID" value="XM_065794041.1"/>
</dbReference>
<keyword evidence="3 5" id="KW-0732">Signal</keyword>
<keyword evidence="4" id="KW-1133">Transmembrane helix</keyword>
<dbReference type="InterPro" id="IPR004153">
    <property type="entry name" value="CXCXC_repeat"/>
</dbReference>
<proteinExistence type="predicted"/>
<evidence type="ECO:0000256" key="2">
    <source>
        <dbReference type="ARBA" id="ARBA00022525"/>
    </source>
</evidence>
<evidence type="ECO:0000256" key="4">
    <source>
        <dbReference type="SAM" id="Phobius"/>
    </source>
</evidence>
<dbReference type="InterPro" id="IPR000072">
    <property type="entry name" value="PDGF/VEGF_dom"/>
</dbReference>
<dbReference type="SUPFAM" id="SSF57501">
    <property type="entry name" value="Cystine-knot cytokines"/>
    <property type="match status" value="1"/>
</dbReference>
<feature type="transmembrane region" description="Helical" evidence="4">
    <location>
        <begin position="210"/>
        <end position="231"/>
    </location>
</feature>
<feature type="chain" id="PRO_5047199758" evidence="5">
    <location>
        <begin position="20"/>
        <end position="261"/>
    </location>
</feature>
<dbReference type="Proteomes" id="UP001652625">
    <property type="component" value="Chromosome 03"/>
</dbReference>
<dbReference type="GeneID" id="105851016"/>
<evidence type="ECO:0000313" key="8">
    <source>
        <dbReference type="RefSeq" id="XP_065650113.1"/>
    </source>
</evidence>
<gene>
    <name evidence="8" type="primary">LOC105851016</name>
</gene>
<name>A0ABM4BM05_HYDVU</name>
<reference evidence="8" key="1">
    <citation type="submission" date="2025-08" db="UniProtKB">
        <authorList>
            <consortium name="RefSeq"/>
        </authorList>
    </citation>
    <scope>IDENTIFICATION</scope>
</reference>
<organism evidence="7 8">
    <name type="scientific">Hydra vulgaris</name>
    <name type="common">Hydra</name>
    <name type="synonym">Hydra attenuata</name>
    <dbReference type="NCBI Taxonomy" id="6087"/>
    <lineage>
        <taxon>Eukaryota</taxon>
        <taxon>Metazoa</taxon>
        <taxon>Cnidaria</taxon>
        <taxon>Hydrozoa</taxon>
        <taxon>Hydroidolina</taxon>
        <taxon>Anthoathecata</taxon>
        <taxon>Aplanulata</taxon>
        <taxon>Hydridae</taxon>
        <taxon>Hydra</taxon>
    </lineage>
</organism>
<dbReference type="Pfam" id="PF03128">
    <property type="entry name" value="CXCXC"/>
    <property type="match status" value="1"/>
</dbReference>
<accession>A0ABM4BM05</accession>